<evidence type="ECO:0000313" key="7">
    <source>
        <dbReference type="Proteomes" id="UP000178429"/>
    </source>
</evidence>
<sequence length="251" mass="26981">MVDLIQVLGLAAIGSIAGLIGGVVFLVKKNWAQTLSKVAVPFAAGVLLSVSLLHLLPEATHEMGDNAFVIVMAAFLGSFVFEHFVAHLHHHSERGRTSLKSAAPLVIFGDTVHNFIDGVAIASAFLVEPTFGLIVALATFLHETPHEIGDFGILVSAGWSRVRAFWTNFFSALATFPGALVTLFLIGERGEAAVAPLLAISAGIFLYLGASDFLPEIHDHDTSHKIEWQSLVFLFLGVVVMYGLKFVVPEH</sequence>
<proteinExistence type="predicted"/>
<feature type="transmembrane region" description="Helical" evidence="5">
    <location>
        <begin position="68"/>
        <end position="86"/>
    </location>
</feature>
<dbReference type="AlphaFoldDB" id="A0A1F8C5D6"/>
<dbReference type="PANTHER" id="PTHR16950:SF16">
    <property type="entry name" value="ZINC TRANSPORTER ZIP13"/>
    <property type="match status" value="1"/>
</dbReference>
<dbReference type="STRING" id="1802525.A2975_01255"/>
<dbReference type="InterPro" id="IPR003689">
    <property type="entry name" value="ZIP"/>
</dbReference>
<feature type="transmembrane region" description="Helical" evidence="5">
    <location>
        <begin position="231"/>
        <end position="248"/>
    </location>
</feature>
<protein>
    <recommendedName>
        <fullName evidence="8">ZIP zinc transporter</fullName>
    </recommendedName>
</protein>
<accession>A0A1F8C5D6</accession>
<evidence type="ECO:0000256" key="1">
    <source>
        <dbReference type="ARBA" id="ARBA00004141"/>
    </source>
</evidence>
<dbReference type="GO" id="GO:0046873">
    <property type="term" value="F:metal ion transmembrane transporter activity"/>
    <property type="evidence" value="ECO:0007669"/>
    <property type="project" value="InterPro"/>
</dbReference>
<dbReference type="GO" id="GO:0016020">
    <property type="term" value="C:membrane"/>
    <property type="evidence" value="ECO:0007669"/>
    <property type="project" value="UniProtKB-SubCell"/>
</dbReference>
<organism evidence="6 7">
    <name type="scientific">Candidatus Woesebacteria bacterium RIFCSPLOWO2_01_FULL_44_14</name>
    <dbReference type="NCBI Taxonomy" id="1802525"/>
    <lineage>
        <taxon>Bacteria</taxon>
        <taxon>Candidatus Woeseibacteriota</taxon>
    </lineage>
</organism>
<keyword evidence="3 5" id="KW-1133">Transmembrane helix</keyword>
<evidence type="ECO:0000256" key="3">
    <source>
        <dbReference type="ARBA" id="ARBA00022989"/>
    </source>
</evidence>
<evidence type="ECO:0000256" key="4">
    <source>
        <dbReference type="ARBA" id="ARBA00023136"/>
    </source>
</evidence>
<evidence type="ECO:0000313" key="6">
    <source>
        <dbReference type="EMBL" id="OGM70885.1"/>
    </source>
</evidence>
<dbReference type="EMBL" id="MGHL01000001">
    <property type="protein sequence ID" value="OGM70885.1"/>
    <property type="molecule type" value="Genomic_DNA"/>
</dbReference>
<gene>
    <name evidence="6" type="ORF">A2975_01255</name>
</gene>
<comment type="subcellular location">
    <subcellularLocation>
        <location evidence="1">Membrane</location>
        <topology evidence="1">Multi-pass membrane protein</topology>
    </subcellularLocation>
</comment>
<dbReference type="Proteomes" id="UP000178429">
    <property type="component" value="Unassembled WGS sequence"/>
</dbReference>
<keyword evidence="2 5" id="KW-0812">Transmembrane</keyword>
<name>A0A1F8C5D6_9BACT</name>
<feature type="transmembrane region" description="Helical" evidence="5">
    <location>
        <begin position="38"/>
        <end position="56"/>
    </location>
</feature>
<evidence type="ECO:0008006" key="8">
    <source>
        <dbReference type="Google" id="ProtNLM"/>
    </source>
</evidence>
<dbReference type="PANTHER" id="PTHR16950">
    <property type="entry name" value="ZINC TRANSPORTER SLC39A7 HISTIDINE-RICH MEMBRANE PROTEIN KE4"/>
    <property type="match status" value="1"/>
</dbReference>
<feature type="transmembrane region" description="Helical" evidence="5">
    <location>
        <begin position="165"/>
        <end position="186"/>
    </location>
</feature>
<feature type="transmembrane region" description="Helical" evidence="5">
    <location>
        <begin position="192"/>
        <end position="210"/>
    </location>
</feature>
<evidence type="ECO:0000256" key="5">
    <source>
        <dbReference type="SAM" id="Phobius"/>
    </source>
</evidence>
<comment type="caution">
    <text evidence="6">The sequence shown here is derived from an EMBL/GenBank/DDBJ whole genome shotgun (WGS) entry which is preliminary data.</text>
</comment>
<keyword evidence="4 5" id="KW-0472">Membrane</keyword>
<feature type="transmembrane region" description="Helical" evidence="5">
    <location>
        <begin position="6"/>
        <end position="26"/>
    </location>
</feature>
<reference evidence="6 7" key="1">
    <citation type="journal article" date="2016" name="Nat. Commun.">
        <title>Thousands of microbial genomes shed light on interconnected biogeochemical processes in an aquifer system.</title>
        <authorList>
            <person name="Anantharaman K."/>
            <person name="Brown C.T."/>
            <person name="Hug L.A."/>
            <person name="Sharon I."/>
            <person name="Castelle C.J."/>
            <person name="Probst A.J."/>
            <person name="Thomas B.C."/>
            <person name="Singh A."/>
            <person name="Wilkins M.J."/>
            <person name="Karaoz U."/>
            <person name="Brodie E.L."/>
            <person name="Williams K.H."/>
            <person name="Hubbard S.S."/>
            <person name="Banfield J.F."/>
        </authorList>
    </citation>
    <scope>NUCLEOTIDE SEQUENCE [LARGE SCALE GENOMIC DNA]</scope>
</reference>
<dbReference type="Pfam" id="PF02535">
    <property type="entry name" value="Zip"/>
    <property type="match status" value="2"/>
</dbReference>
<evidence type="ECO:0000256" key="2">
    <source>
        <dbReference type="ARBA" id="ARBA00022692"/>
    </source>
</evidence>